<evidence type="ECO:0008006" key="7">
    <source>
        <dbReference type="Google" id="ProtNLM"/>
    </source>
</evidence>
<keyword evidence="3" id="KW-0479">Metal-binding</keyword>
<keyword evidence="5" id="KW-0456">Lyase</keyword>
<evidence type="ECO:0000256" key="2">
    <source>
        <dbReference type="ARBA" id="ARBA00011643"/>
    </source>
</evidence>
<dbReference type="GO" id="GO:0046872">
    <property type="term" value="F:metal ion binding"/>
    <property type="evidence" value="ECO:0007669"/>
    <property type="project" value="UniProtKB-KW"/>
</dbReference>
<keyword evidence="4" id="KW-0460">Magnesium</keyword>
<dbReference type="InterPro" id="IPR014165">
    <property type="entry name" value="LigK_PcmE"/>
</dbReference>
<dbReference type="Gene3D" id="3.50.30.40">
    <property type="entry name" value="Ribonuclease E inhibitor RraA/RraA-like"/>
    <property type="match status" value="1"/>
</dbReference>
<dbReference type="SUPFAM" id="SSF89562">
    <property type="entry name" value="RraA-like"/>
    <property type="match status" value="1"/>
</dbReference>
<evidence type="ECO:0000313" key="6">
    <source>
        <dbReference type="EMBL" id="SUZ53273.1"/>
    </source>
</evidence>
<dbReference type="PANTHER" id="PTHR33254:SF16">
    <property type="entry name" value="BLR3842 PROTEIN"/>
    <property type="match status" value="1"/>
</dbReference>
<evidence type="ECO:0000256" key="1">
    <source>
        <dbReference type="ARBA" id="ARBA00001946"/>
    </source>
</evidence>
<dbReference type="InterPro" id="IPR036704">
    <property type="entry name" value="RraA/RraA-like_sf"/>
</dbReference>
<dbReference type="GO" id="GO:0032787">
    <property type="term" value="P:monocarboxylic acid metabolic process"/>
    <property type="evidence" value="ECO:0007669"/>
    <property type="project" value="UniProtKB-ARBA"/>
</dbReference>
<evidence type="ECO:0000256" key="3">
    <source>
        <dbReference type="ARBA" id="ARBA00022723"/>
    </source>
</evidence>
<dbReference type="AlphaFoldDB" id="A0A381NIB8"/>
<accession>A0A381NIB8</accession>
<comment type="cofactor">
    <cofactor evidence="1">
        <name>Mg(2+)</name>
        <dbReference type="ChEBI" id="CHEBI:18420"/>
    </cofactor>
</comment>
<dbReference type="PANTHER" id="PTHR33254">
    <property type="entry name" value="4-HYDROXY-4-METHYL-2-OXOGLUTARATE ALDOLASE 3-RELATED"/>
    <property type="match status" value="1"/>
</dbReference>
<evidence type="ECO:0000256" key="5">
    <source>
        <dbReference type="ARBA" id="ARBA00023239"/>
    </source>
</evidence>
<dbReference type="NCBIfam" id="NF006731">
    <property type="entry name" value="PRK09262.1"/>
    <property type="match status" value="1"/>
</dbReference>
<dbReference type="EMBL" id="UINC01000322">
    <property type="protein sequence ID" value="SUZ53273.1"/>
    <property type="molecule type" value="Genomic_DNA"/>
</dbReference>
<dbReference type="FunFam" id="3.50.30.40:FF:000002">
    <property type="entry name" value="4-carboxy-4-hydroxy-2-oxoadipate aldolase/oxaloacetate decarboxylase"/>
    <property type="match status" value="1"/>
</dbReference>
<organism evidence="6">
    <name type="scientific">marine metagenome</name>
    <dbReference type="NCBI Taxonomy" id="408172"/>
    <lineage>
        <taxon>unclassified sequences</taxon>
        <taxon>metagenomes</taxon>
        <taxon>ecological metagenomes</taxon>
    </lineage>
</organism>
<reference evidence="6" key="1">
    <citation type="submission" date="2018-05" db="EMBL/GenBank/DDBJ databases">
        <authorList>
            <person name="Lanie J.A."/>
            <person name="Ng W.-L."/>
            <person name="Kazmierczak K.M."/>
            <person name="Andrzejewski T.M."/>
            <person name="Davidsen T.M."/>
            <person name="Wayne K.J."/>
            <person name="Tettelin H."/>
            <person name="Glass J.I."/>
            <person name="Rusch D."/>
            <person name="Podicherti R."/>
            <person name="Tsui H.-C.T."/>
            <person name="Winkler M.E."/>
        </authorList>
    </citation>
    <scope>NUCLEOTIDE SEQUENCE</scope>
</reference>
<protein>
    <recommendedName>
        <fullName evidence="7">4-carboxy-4-hydroxy-2-oxoadipate aldolase/oxaloacetate decarboxylase</fullName>
    </recommendedName>
</protein>
<dbReference type="InterPro" id="IPR005493">
    <property type="entry name" value="RraA/RraA-like"/>
</dbReference>
<gene>
    <name evidence="6" type="ORF">METZ01_LOCUS6127</name>
</gene>
<name>A0A381NIB8_9ZZZZ</name>
<dbReference type="GO" id="GO:0046395">
    <property type="term" value="P:carboxylic acid catabolic process"/>
    <property type="evidence" value="ECO:0007669"/>
    <property type="project" value="UniProtKB-ARBA"/>
</dbReference>
<comment type="subunit">
    <text evidence="2">Homohexamer.</text>
</comment>
<proteinExistence type="predicted"/>
<dbReference type="Pfam" id="PF03737">
    <property type="entry name" value="RraA-like"/>
    <property type="match status" value="1"/>
</dbReference>
<sequence>MKTIAVKKIKRANISDISILEKIGVATSHESQNRKGLMDPHIRPIYKDSRIAGSAVTVLTHPNDNWMIHVAIELCLPGDILVVGTTDESTYGMFGDLLATSSIARGIKGLVIDAGIRDVKELTQMGFPVWSRVISAQGTVKERVGSANIPIICGGQRVEPGDVVIADDDGVCIVSRKDASQVAKKANKRVDQEDKKRERFKNGELSIDLYDMRDRLKDSGLVYVESQDELSDDE</sequence>
<evidence type="ECO:0000256" key="4">
    <source>
        <dbReference type="ARBA" id="ARBA00022842"/>
    </source>
</evidence>
<dbReference type="CDD" id="cd16841">
    <property type="entry name" value="RraA_family"/>
    <property type="match status" value="1"/>
</dbReference>
<dbReference type="NCBIfam" id="TIGR02798">
    <property type="entry name" value="ligK_PcmE"/>
    <property type="match status" value="1"/>
</dbReference>
<dbReference type="GO" id="GO:0047443">
    <property type="term" value="F:4-hydroxy-4-methyl-2-oxoglutarate aldolase activity"/>
    <property type="evidence" value="ECO:0007669"/>
    <property type="project" value="InterPro"/>
</dbReference>